<dbReference type="EC" id="6.3.2.10" evidence="10 11"/>
<evidence type="ECO:0000256" key="2">
    <source>
        <dbReference type="ARBA" id="ARBA00022598"/>
    </source>
</evidence>
<dbReference type="GO" id="GO:0008360">
    <property type="term" value="P:regulation of cell shape"/>
    <property type="evidence" value="ECO:0007669"/>
    <property type="project" value="UniProtKB-KW"/>
</dbReference>
<dbReference type="Gene3D" id="3.90.190.20">
    <property type="entry name" value="Mur ligase, C-terminal domain"/>
    <property type="match status" value="1"/>
</dbReference>
<dbReference type="PANTHER" id="PTHR43024:SF1">
    <property type="entry name" value="UDP-N-ACETYLMURAMOYL-TRIPEPTIDE--D-ALANYL-D-ALANINE LIGASE"/>
    <property type="match status" value="1"/>
</dbReference>
<sequence>MTAPLWTREDVETLGGRIVGSFDAATGVSIDTRTIQPGDLFVAIAGEARDGHDFVRAAIERHAAAAIVAEGKAGSLSDAGPLVVVPDPLDFMRRLGCTARARTAARVLAVTGSVGKTGTKEALRLVLSRFGETHASVASYNNHWGVPLTLARIPKDSRFGVFEIGMNHAGEIAPLTRMVRPEVAVVTTIEPVHIGHFRSILGIADAKAEIFEGLEPGGVAVINRDNPYFDRLLAHAAASNAGRVISFGEHEAADVRALRIATGPDASMVEANVLGRTAVYRVGAAGRHMALNSLAVLAAAAALGLDPNEAAGGLAELSAPVGRGERIRLRHPDGEFLAIDESFNANPASMRAALATLATVEARGRRIAVLADMGELGEMGPKAHADLAEAVVASKADLVFAAGPLMRGLWDALPARLRGAYAQSAAELEGAVLDAVRPGDAVMIKGSKFTQVSKIVAALKRRFGQAQAAATTGRG</sequence>
<dbReference type="EMBL" id="JABEPP010000001">
    <property type="protein sequence ID" value="NNM70836.1"/>
    <property type="molecule type" value="Genomic_DNA"/>
</dbReference>
<feature type="domain" description="Mur ligase central" evidence="14">
    <location>
        <begin position="110"/>
        <end position="300"/>
    </location>
</feature>
<keyword evidence="3 10" id="KW-0132">Cell division</keyword>
<keyword evidence="4 10" id="KW-0547">Nucleotide-binding</keyword>
<comment type="subcellular location">
    <subcellularLocation>
        <location evidence="10 11">Cytoplasm</location>
    </subcellularLocation>
</comment>
<evidence type="ECO:0000256" key="11">
    <source>
        <dbReference type="RuleBase" id="RU004136"/>
    </source>
</evidence>
<keyword evidence="16" id="KW-1185">Reference proteome</keyword>
<dbReference type="InterPro" id="IPR013221">
    <property type="entry name" value="Mur_ligase_cen"/>
</dbReference>
<feature type="domain" description="Mur ligase N-terminal catalytic" evidence="12">
    <location>
        <begin position="26"/>
        <end position="71"/>
    </location>
</feature>
<dbReference type="SUPFAM" id="SSF53623">
    <property type="entry name" value="MurD-like peptide ligases, catalytic domain"/>
    <property type="match status" value="1"/>
</dbReference>
<evidence type="ECO:0000313" key="15">
    <source>
        <dbReference type="EMBL" id="NNM70836.1"/>
    </source>
</evidence>
<keyword evidence="6 10" id="KW-0133">Cell shape</keyword>
<keyword evidence="2 10" id="KW-0436">Ligase</keyword>
<dbReference type="InterPro" id="IPR035911">
    <property type="entry name" value="MurE/MurF_N"/>
</dbReference>
<evidence type="ECO:0000259" key="12">
    <source>
        <dbReference type="Pfam" id="PF01225"/>
    </source>
</evidence>
<dbReference type="UniPathway" id="UPA00219"/>
<dbReference type="SUPFAM" id="SSF53244">
    <property type="entry name" value="MurD-like peptide ligases, peptide-binding domain"/>
    <property type="match status" value="1"/>
</dbReference>
<dbReference type="Pfam" id="PF08245">
    <property type="entry name" value="Mur_ligase_M"/>
    <property type="match status" value="1"/>
</dbReference>
<dbReference type="InterPro" id="IPR051046">
    <property type="entry name" value="MurCDEF_CellWall_CoF430Synth"/>
</dbReference>
<dbReference type="RefSeq" id="WP_171216368.1">
    <property type="nucleotide sequence ID" value="NZ_JABEPP010000001.1"/>
</dbReference>
<evidence type="ECO:0000256" key="1">
    <source>
        <dbReference type="ARBA" id="ARBA00022490"/>
    </source>
</evidence>
<reference evidence="15 16" key="1">
    <citation type="submission" date="2020-04" db="EMBL/GenBank/DDBJ databases">
        <title>Enterovirga sp. isolate from soil.</title>
        <authorList>
            <person name="Chea S."/>
            <person name="Kim D.-U."/>
        </authorList>
    </citation>
    <scope>NUCLEOTIDE SEQUENCE [LARGE SCALE GENOMIC DNA]</scope>
    <source>
        <strain evidence="15 16">DB1703</strain>
    </source>
</reference>
<dbReference type="GO" id="GO:0047480">
    <property type="term" value="F:UDP-N-acetylmuramoyl-tripeptide-D-alanyl-D-alanine ligase activity"/>
    <property type="evidence" value="ECO:0007669"/>
    <property type="project" value="UniProtKB-UniRule"/>
</dbReference>
<dbReference type="Proteomes" id="UP000564885">
    <property type="component" value="Unassembled WGS sequence"/>
</dbReference>
<comment type="caution">
    <text evidence="15">The sequence shown here is derived from an EMBL/GenBank/DDBJ whole genome shotgun (WGS) entry which is preliminary data.</text>
</comment>
<evidence type="ECO:0000313" key="16">
    <source>
        <dbReference type="Proteomes" id="UP000564885"/>
    </source>
</evidence>
<dbReference type="HAMAP" id="MF_02019">
    <property type="entry name" value="MurF"/>
    <property type="match status" value="1"/>
</dbReference>
<dbReference type="Pfam" id="PF02875">
    <property type="entry name" value="Mur_ligase_C"/>
    <property type="match status" value="1"/>
</dbReference>
<keyword evidence="8 10" id="KW-0131">Cell cycle</keyword>
<dbReference type="GO" id="GO:0051301">
    <property type="term" value="P:cell division"/>
    <property type="evidence" value="ECO:0007669"/>
    <property type="project" value="UniProtKB-KW"/>
</dbReference>
<dbReference type="PANTHER" id="PTHR43024">
    <property type="entry name" value="UDP-N-ACETYLMURAMOYL-TRIPEPTIDE--D-ALANYL-D-ALANINE LIGASE"/>
    <property type="match status" value="1"/>
</dbReference>
<evidence type="ECO:0000256" key="10">
    <source>
        <dbReference type="HAMAP-Rule" id="MF_02019"/>
    </source>
</evidence>
<evidence type="ECO:0000256" key="7">
    <source>
        <dbReference type="ARBA" id="ARBA00022984"/>
    </source>
</evidence>
<dbReference type="InterPro" id="IPR005863">
    <property type="entry name" value="UDP-N-AcMur_synth"/>
</dbReference>
<dbReference type="InterPro" id="IPR004101">
    <property type="entry name" value="Mur_ligase_C"/>
</dbReference>
<dbReference type="InterPro" id="IPR000713">
    <property type="entry name" value="Mur_ligase_N"/>
</dbReference>
<evidence type="ECO:0000259" key="13">
    <source>
        <dbReference type="Pfam" id="PF02875"/>
    </source>
</evidence>
<dbReference type="GO" id="GO:0071555">
    <property type="term" value="P:cell wall organization"/>
    <property type="evidence" value="ECO:0007669"/>
    <property type="project" value="UniProtKB-KW"/>
</dbReference>
<dbReference type="Pfam" id="PF01225">
    <property type="entry name" value="Mur_ligase"/>
    <property type="match status" value="1"/>
</dbReference>
<dbReference type="NCBIfam" id="TIGR01143">
    <property type="entry name" value="murF"/>
    <property type="match status" value="1"/>
</dbReference>
<dbReference type="GO" id="GO:0009252">
    <property type="term" value="P:peptidoglycan biosynthetic process"/>
    <property type="evidence" value="ECO:0007669"/>
    <property type="project" value="UniProtKB-UniRule"/>
</dbReference>
<dbReference type="InterPro" id="IPR036565">
    <property type="entry name" value="Mur-like_cat_sf"/>
</dbReference>
<evidence type="ECO:0000259" key="14">
    <source>
        <dbReference type="Pfam" id="PF08245"/>
    </source>
</evidence>
<dbReference type="InterPro" id="IPR036615">
    <property type="entry name" value="Mur_ligase_C_dom_sf"/>
</dbReference>
<evidence type="ECO:0000256" key="5">
    <source>
        <dbReference type="ARBA" id="ARBA00022840"/>
    </source>
</evidence>
<evidence type="ECO:0000256" key="4">
    <source>
        <dbReference type="ARBA" id="ARBA00022741"/>
    </source>
</evidence>
<dbReference type="AlphaFoldDB" id="A0A849HTL3"/>
<evidence type="ECO:0000256" key="6">
    <source>
        <dbReference type="ARBA" id="ARBA00022960"/>
    </source>
</evidence>
<organism evidence="15 16">
    <name type="scientific">Enterovirga aerilata</name>
    <dbReference type="NCBI Taxonomy" id="2730920"/>
    <lineage>
        <taxon>Bacteria</taxon>
        <taxon>Pseudomonadati</taxon>
        <taxon>Pseudomonadota</taxon>
        <taxon>Alphaproteobacteria</taxon>
        <taxon>Hyphomicrobiales</taxon>
        <taxon>Methylobacteriaceae</taxon>
        <taxon>Enterovirga</taxon>
    </lineage>
</organism>
<comment type="pathway">
    <text evidence="10 11">Cell wall biogenesis; peptidoglycan biosynthesis.</text>
</comment>
<dbReference type="GO" id="GO:0005524">
    <property type="term" value="F:ATP binding"/>
    <property type="evidence" value="ECO:0007669"/>
    <property type="project" value="UniProtKB-UniRule"/>
</dbReference>
<gene>
    <name evidence="10" type="primary">murF</name>
    <name evidence="15" type="ORF">HJG44_00290</name>
</gene>
<accession>A0A849HTL3</accession>
<feature type="domain" description="Mur ligase C-terminal" evidence="13">
    <location>
        <begin position="334"/>
        <end position="447"/>
    </location>
</feature>
<proteinExistence type="inferred from homology"/>
<keyword evidence="5 10" id="KW-0067">ATP-binding</keyword>
<dbReference type="GO" id="GO:0005737">
    <property type="term" value="C:cytoplasm"/>
    <property type="evidence" value="ECO:0007669"/>
    <property type="project" value="UniProtKB-SubCell"/>
</dbReference>
<comment type="function">
    <text evidence="10 11">Involved in cell wall formation. Catalyzes the final step in the synthesis of UDP-N-acetylmuramoyl-pentapeptide, the precursor of murein.</text>
</comment>
<dbReference type="NCBIfam" id="NF010693">
    <property type="entry name" value="PRK14093.1"/>
    <property type="match status" value="1"/>
</dbReference>
<dbReference type="Gene3D" id="3.40.1390.10">
    <property type="entry name" value="MurE/MurF, N-terminal domain"/>
    <property type="match status" value="1"/>
</dbReference>
<protein>
    <recommendedName>
        <fullName evidence="10 11">UDP-N-acetylmuramoyl-tripeptide--D-alanyl-D-alanine ligase</fullName>
        <ecNumber evidence="10 11">6.3.2.10</ecNumber>
    </recommendedName>
    <alternativeName>
        <fullName evidence="10">D-alanyl-D-alanine-adding enzyme</fullName>
    </alternativeName>
</protein>
<comment type="caution">
    <text evidence="10">Lacks conserved residue(s) required for the propagation of feature annotation.</text>
</comment>
<dbReference type="Gene3D" id="3.40.1190.10">
    <property type="entry name" value="Mur-like, catalytic domain"/>
    <property type="match status" value="1"/>
</dbReference>
<keyword evidence="7 10" id="KW-0573">Peptidoglycan synthesis</keyword>
<name>A0A849HTL3_9HYPH</name>
<keyword evidence="1 10" id="KW-0963">Cytoplasm</keyword>
<evidence type="ECO:0000256" key="8">
    <source>
        <dbReference type="ARBA" id="ARBA00023306"/>
    </source>
</evidence>
<keyword evidence="9 10" id="KW-0961">Cell wall biogenesis/degradation</keyword>
<evidence type="ECO:0000256" key="3">
    <source>
        <dbReference type="ARBA" id="ARBA00022618"/>
    </source>
</evidence>
<dbReference type="SUPFAM" id="SSF63418">
    <property type="entry name" value="MurE/MurF N-terminal domain"/>
    <property type="match status" value="1"/>
</dbReference>
<evidence type="ECO:0000256" key="9">
    <source>
        <dbReference type="ARBA" id="ARBA00023316"/>
    </source>
</evidence>
<comment type="similarity">
    <text evidence="10">Belongs to the MurCDEF family. MurF subfamily.</text>
</comment>
<comment type="catalytic activity">
    <reaction evidence="10 11">
        <text>D-alanyl-D-alanine + UDP-N-acetyl-alpha-D-muramoyl-L-alanyl-gamma-D-glutamyl-meso-2,6-diaminopimelate + ATP = UDP-N-acetyl-alpha-D-muramoyl-L-alanyl-gamma-D-glutamyl-meso-2,6-diaminopimeloyl-D-alanyl-D-alanine + ADP + phosphate + H(+)</text>
        <dbReference type="Rhea" id="RHEA:28374"/>
        <dbReference type="ChEBI" id="CHEBI:15378"/>
        <dbReference type="ChEBI" id="CHEBI:30616"/>
        <dbReference type="ChEBI" id="CHEBI:43474"/>
        <dbReference type="ChEBI" id="CHEBI:57822"/>
        <dbReference type="ChEBI" id="CHEBI:61386"/>
        <dbReference type="ChEBI" id="CHEBI:83905"/>
        <dbReference type="ChEBI" id="CHEBI:456216"/>
        <dbReference type="EC" id="6.3.2.10"/>
    </reaction>
</comment>